<dbReference type="Proteomes" id="UP001166093">
    <property type="component" value="Unassembled WGS sequence"/>
</dbReference>
<gene>
    <name evidence="14" type="primary">Rab4b_0</name>
    <name evidence="14" type="ORF">GTO93_0019207</name>
</gene>
<evidence type="ECO:0000256" key="9">
    <source>
        <dbReference type="ARBA" id="ARBA00023288"/>
    </source>
</evidence>
<evidence type="ECO:0000256" key="8">
    <source>
        <dbReference type="ARBA" id="ARBA00023136"/>
    </source>
</evidence>
<dbReference type="Pfam" id="PF00071">
    <property type="entry name" value="Ras"/>
    <property type="match status" value="1"/>
</dbReference>
<keyword evidence="6 12" id="KW-0653">Protein transport</keyword>
<accession>A0ABS2XB65</accession>
<keyword evidence="3 12" id="KW-0813">Transport</keyword>
<feature type="non-terminal residue" evidence="14">
    <location>
        <position position="1"/>
    </location>
</feature>
<dbReference type="PANTHER" id="PTHR47979">
    <property type="entry name" value="DRAB11-RELATED"/>
    <property type="match status" value="1"/>
</dbReference>
<feature type="compositionally biased region" description="Basic and acidic residues" evidence="13">
    <location>
        <begin position="19"/>
        <end position="34"/>
    </location>
</feature>
<feature type="region of interest" description="Disordered" evidence="13">
    <location>
        <begin position="1"/>
        <end position="54"/>
    </location>
</feature>
<evidence type="ECO:0000256" key="1">
    <source>
        <dbReference type="ARBA" id="ARBA00004146"/>
    </source>
</evidence>
<name>A0ABS2XB65_POLSP</name>
<keyword evidence="9 12" id="KW-0449">Lipoprotein</keyword>
<dbReference type="PROSITE" id="PS51421">
    <property type="entry name" value="RAS"/>
    <property type="match status" value="1"/>
</dbReference>
<comment type="catalytic activity">
    <reaction evidence="11">
        <text>GTP + H2O = GDP + phosphate + H(+)</text>
        <dbReference type="Rhea" id="RHEA:19669"/>
        <dbReference type="ChEBI" id="CHEBI:15377"/>
        <dbReference type="ChEBI" id="CHEBI:15378"/>
        <dbReference type="ChEBI" id="CHEBI:37565"/>
        <dbReference type="ChEBI" id="CHEBI:43474"/>
        <dbReference type="ChEBI" id="CHEBI:58189"/>
        <dbReference type="EC" id="3.6.5.2"/>
    </reaction>
    <physiologicalReaction direction="left-to-right" evidence="11">
        <dbReference type="Rhea" id="RHEA:19670"/>
    </physiologicalReaction>
</comment>
<proteinExistence type="inferred from homology"/>
<evidence type="ECO:0000256" key="4">
    <source>
        <dbReference type="ARBA" id="ARBA00022481"/>
    </source>
</evidence>
<comment type="caution">
    <text evidence="14">The sequence shown here is derived from an EMBL/GenBank/DDBJ whole genome shotgun (WGS) entry which is preliminary data.</text>
</comment>
<dbReference type="Gene3D" id="3.40.50.300">
    <property type="entry name" value="P-loop containing nucleotide triphosphate hydrolases"/>
    <property type="match status" value="1"/>
</dbReference>
<evidence type="ECO:0000256" key="5">
    <source>
        <dbReference type="ARBA" id="ARBA00022741"/>
    </source>
</evidence>
<evidence type="ECO:0000256" key="6">
    <source>
        <dbReference type="ARBA" id="ARBA00022927"/>
    </source>
</evidence>
<keyword evidence="4" id="KW-0488">Methylation</keyword>
<dbReference type="PRINTS" id="PR00449">
    <property type="entry name" value="RASTRNSFRMNG"/>
</dbReference>
<keyword evidence="8 12" id="KW-0472">Membrane</keyword>
<evidence type="ECO:0000313" key="14">
    <source>
        <dbReference type="EMBL" id="MBN3271463.1"/>
    </source>
</evidence>
<comment type="function">
    <text evidence="12">The small GTPases Rab are key regulators of intracellular membrane trafficking, from the formation of transport vesicles to their fusion with membranes. Rabs cycle between an inactive GDP-bound form and an active GTP-bound form that is able to recruit to membranes different sets of downstream effectors directly responsible for vesicle formation, movement, tethering and fusion.</text>
</comment>
<dbReference type="EMBL" id="JAAWVQ010011147">
    <property type="protein sequence ID" value="MBN3271463.1"/>
    <property type="molecule type" value="Genomic_DNA"/>
</dbReference>
<dbReference type="SMART" id="SM00176">
    <property type="entry name" value="RAN"/>
    <property type="match status" value="1"/>
</dbReference>
<dbReference type="CDD" id="cd04113">
    <property type="entry name" value="Rab4"/>
    <property type="match status" value="1"/>
</dbReference>
<dbReference type="InterPro" id="IPR041819">
    <property type="entry name" value="Rab4"/>
</dbReference>
<dbReference type="InterPro" id="IPR027417">
    <property type="entry name" value="P-loop_NTPase"/>
</dbReference>
<evidence type="ECO:0000256" key="13">
    <source>
        <dbReference type="SAM" id="MobiDB-lite"/>
    </source>
</evidence>
<comment type="subcellular location">
    <subcellularLocation>
        <location evidence="12">Cell membrane</location>
        <topology evidence="12">Lipid-anchor</topology>
        <orientation evidence="12">Cytoplasmic side</orientation>
    </subcellularLocation>
    <subcellularLocation>
        <location evidence="1">Early endosome membrane</location>
    </subcellularLocation>
</comment>
<evidence type="ECO:0000256" key="3">
    <source>
        <dbReference type="ARBA" id="ARBA00022448"/>
    </source>
</evidence>
<dbReference type="SUPFAM" id="SSF52540">
    <property type="entry name" value="P-loop containing nucleoside triphosphate hydrolases"/>
    <property type="match status" value="1"/>
</dbReference>
<keyword evidence="5 12" id="KW-0547">Nucleotide-binding</keyword>
<dbReference type="SMART" id="SM00173">
    <property type="entry name" value="RAS"/>
    <property type="match status" value="1"/>
</dbReference>
<dbReference type="InterPro" id="IPR001806">
    <property type="entry name" value="Small_GTPase"/>
</dbReference>
<dbReference type="SMART" id="SM00175">
    <property type="entry name" value="RAB"/>
    <property type="match status" value="1"/>
</dbReference>
<keyword evidence="10 12" id="KW-0636">Prenylation</keyword>
<dbReference type="InterPro" id="IPR005225">
    <property type="entry name" value="Small_GTP-bd"/>
</dbReference>
<comment type="similarity">
    <text evidence="2 12">Belongs to the small GTPase superfamily. Rab family.</text>
</comment>
<sequence>MAFSTPTLKIVPVPLCENEGERSRGGESRQKGGDETEESGLLIQERKEKRKERRNPYVKRSWQEVLYPWRPQHSNSEEMKGRDSHLLPVRWGTTQDFLFKFLVIGSAGTGKSCLLHQFIENKFKQDSNHTIGVEFGSKVVNVGGKTVKLQIWDTAGQEISSVTRSYYRGAAGALLVYDITSRETYNALTNWLTDARTLASPNIVIILCGNKKDLDADREVTFLEASRFAQENELMFLETSALTGENVEEAFLKCARNILNKIESGELDPERMGSGIQYGDASLRQLRQPRGVTAQNQQQCNC</sequence>
<keyword evidence="7 12" id="KW-0342">GTP-binding</keyword>
<evidence type="ECO:0000256" key="10">
    <source>
        <dbReference type="ARBA" id="ARBA00023289"/>
    </source>
</evidence>
<protein>
    <recommendedName>
        <fullName evidence="12">Ras-related protein Rab-4</fullName>
    </recommendedName>
</protein>
<evidence type="ECO:0000256" key="12">
    <source>
        <dbReference type="RuleBase" id="RU367055"/>
    </source>
</evidence>
<feature type="non-terminal residue" evidence="14">
    <location>
        <position position="302"/>
    </location>
</feature>
<dbReference type="InterPro" id="IPR050209">
    <property type="entry name" value="Rab_GTPases_membrane_traffic"/>
</dbReference>
<evidence type="ECO:0000256" key="11">
    <source>
        <dbReference type="ARBA" id="ARBA00047660"/>
    </source>
</evidence>
<dbReference type="SMART" id="SM00174">
    <property type="entry name" value="RHO"/>
    <property type="match status" value="1"/>
</dbReference>
<reference evidence="14" key="1">
    <citation type="journal article" date="2021" name="Cell">
        <title>Tracing the genetic footprints of vertebrate landing in non-teleost ray-finned fishes.</title>
        <authorList>
            <person name="Bi X."/>
            <person name="Wang K."/>
            <person name="Yang L."/>
            <person name="Pan H."/>
            <person name="Jiang H."/>
            <person name="Wei Q."/>
            <person name="Fang M."/>
            <person name="Yu H."/>
            <person name="Zhu C."/>
            <person name="Cai Y."/>
            <person name="He Y."/>
            <person name="Gan X."/>
            <person name="Zeng H."/>
            <person name="Yu D."/>
            <person name="Zhu Y."/>
            <person name="Jiang H."/>
            <person name="Qiu Q."/>
            <person name="Yang H."/>
            <person name="Zhang Y.E."/>
            <person name="Wang W."/>
            <person name="Zhu M."/>
            <person name="He S."/>
            <person name="Zhang G."/>
        </authorList>
    </citation>
    <scope>NUCLEOTIDE SEQUENCE</scope>
    <source>
        <strain evidence="14">Pddl_001</strain>
    </source>
</reference>
<evidence type="ECO:0000256" key="7">
    <source>
        <dbReference type="ARBA" id="ARBA00023134"/>
    </source>
</evidence>
<dbReference type="PROSITE" id="PS51419">
    <property type="entry name" value="RAB"/>
    <property type="match status" value="1"/>
</dbReference>
<keyword evidence="15" id="KW-1185">Reference proteome</keyword>
<evidence type="ECO:0000256" key="2">
    <source>
        <dbReference type="ARBA" id="ARBA00006270"/>
    </source>
</evidence>
<organism evidence="14 15">
    <name type="scientific">Polyodon spathula</name>
    <name type="common">North American paddlefish</name>
    <name type="synonym">Squalus spathula</name>
    <dbReference type="NCBI Taxonomy" id="7913"/>
    <lineage>
        <taxon>Eukaryota</taxon>
        <taxon>Metazoa</taxon>
        <taxon>Chordata</taxon>
        <taxon>Craniata</taxon>
        <taxon>Vertebrata</taxon>
        <taxon>Euteleostomi</taxon>
        <taxon>Actinopterygii</taxon>
        <taxon>Chondrostei</taxon>
        <taxon>Acipenseriformes</taxon>
        <taxon>Polyodontidae</taxon>
        <taxon>Polyodon</taxon>
    </lineage>
</organism>
<evidence type="ECO:0000313" key="15">
    <source>
        <dbReference type="Proteomes" id="UP001166093"/>
    </source>
</evidence>
<dbReference type="NCBIfam" id="TIGR00231">
    <property type="entry name" value="small_GTP"/>
    <property type="match status" value="1"/>
</dbReference>